<dbReference type="EMBL" id="FOXR01000006">
    <property type="protein sequence ID" value="SFP90687.1"/>
    <property type="molecule type" value="Genomic_DNA"/>
</dbReference>
<organism evidence="2 3">
    <name type="scientific">Caldicoprobacter faecalis</name>
    <dbReference type="NCBI Taxonomy" id="937334"/>
    <lineage>
        <taxon>Bacteria</taxon>
        <taxon>Bacillati</taxon>
        <taxon>Bacillota</taxon>
        <taxon>Clostridia</taxon>
        <taxon>Caldicoprobacterales</taxon>
        <taxon>Caldicoprobacteraceae</taxon>
        <taxon>Caldicoprobacter</taxon>
    </lineage>
</organism>
<evidence type="ECO:0000256" key="1">
    <source>
        <dbReference type="SAM" id="Phobius"/>
    </source>
</evidence>
<protein>
    <submittedName>
        <fullName evidence="2">Prepilin-type N-terminal cleavage/methylation domain-containing protein</fullName>
    </submittedName>
</protein>
<dbReference type="RefSeq" id="WP_025746479.1">
    <property type="nucleotide sequence ID" value="NZ_FOXR01000006.1"/>
</dbReference>
<sequence>MHGDKGYSLVELLAALAILTVVIGVGYSIYLMSVKGYTLEVSRVEVQQNVRSAASYIQRKLLTASEGEVSIEKRDGLETLRVKDECFNLKDKTLRVNLDCGSSKSPFSPLAEGIEEFTFKKDGKKVEVTIAGGNQERGDYFAITFEVLLRR</sequence>
<gene>
    <name evidence="2" type="ORF">SAMN05444406_10647</name>
</gene>
<name>A0A1I5U6X6_9FIRM</name>
<feature type="transmembrane region" description="Helical" evidence="1">
    <location>
        <begin position="12"/>
        <end position="33"/>
    </location>
</feature>
<dbReference type="STRING" id="937334.SAMN05444406_10647"/>
<dbReference type="InterPro" id="IPR012902">
    <property type="entry name" value="N_methyl_site"/>
</dbReference>
<evidence type="ECO:0000313" key="3">
    <source>
        <dbReference type="Proteomes" id="UP000198577"/>
    </source>
</evidence>
<dbReference type="Proteomes" id="UP000198577">
    <property type="component" value="Unassembled WGS sequence"/>
</dbReference>
<reference evidence="2 3" key="1">
    <citation type="submission" date="2016-10" db="EMBL/GenBank/DDBJ databases">
        <authorList>
            <person name="de Groot N.N."/>
        </authorList>
    </citation>
    <scope>NUCLEOTIDE SEQUENCE [LARGE SCALE GENOMIC DNA]</scope>
    <source>
        <strain evidence="2 3">DSM 20678</strain>
    </source>
</reference>
<keyword evidence="1" id="KW-0472">Membrane</keyword>
<keyword evidence="3" id="KW-1185">Reference proteome</keyword>
<accession>A0A1I5U6X6</accession>
<evidence type="ECO:0000313" key="2">
    <source>
        <dbReference type="EMBL" id="SFP90687.1"/>
    </source>
</evidence>
<dbReference type="NCBIfam" id="TIGR02532">
    <property type="entry name" value="IV_pilin_GFxxxE"/>
    <property type="match status" value="1"/>
</dbReference>
<keyword evidence="1" id="KW-0812">Transmembrane</keyword>
<proteinExistence type="predicted"/>
<keyword evidence="1" id="KW-1133">Transmembrane helix</keyword>
<dbReference type="AlphaFoldDB" id="A0A1I5U6X6"/>
<dbReference type="Pfam" id="PF07963">
    <property type="entry name" value="N_methyl"/>
    <property type="match status" value="1"/>
</dbReference>